<sequence>MLGRLWLSSLKLGRWQRYRDVNSHFCRSMSGKRGPSLEEQESAHRALEAAAREDRLDFATAAKILMTTPAKERKFGWDFHLVQFFFACLPPLAAYLVAKYSRHEQRRMLKEQDVKLEKIIDAEFETEVEVELQEAAIILSTNDTDLALLSLRLEALEARLKQLEPAVLKARIVDHPAEEAARHDVEGGKNQSTDVVVHAGALQKYVEESSSQLSRNEDRDIGNLEDEHGDDGYWRWWRWKRDKGEDKKPGDEQDSRLDQQSHQKQMKQEHQ</sequence>
<protein>
    <submittedName>
        <fullName evidence="3">Uncharacterized protein</fullName>
    </submittedName>
</protein>
<gene>
    <name evidence="3" type="ORF">CSSPJE1EN1_LOCUS17965</name>
</gene>
<feature type="region of interest" description="Disordered" evidence="1">
    <location>
        <begin position="243"/>
        <end position="271"/>
    </location>
</feature>
<proteinExistence type="predicted"/>
<accession>A0ABP0X4G3</accession>
<dbReference type="EMBL" id="OZ020099">
    <property type="protein sequence ID" value="CAK9272487.1"/>
    <property type="molecule type" value="Genomic_DNA"/>
</dbReference>
<evidence type="ECO:0000256" key="2">
    <source>
        <dbReference type="SAM" id="Phobius"/>
    </source>
</evidence>
<keyword evidence="4" id="KW-1185">Reference proteome</keyword>
<keyword evidence="2" id="KW-0472">Membrane</keyword>
<organism evidence="3 4">
    <name type="scientific">Sphagnum jensenii</name>
    <dbReference type="NCBI Taxonomy" id="128206"/>
    <lineage>
        <taxon>Eukaryota</taxon>
        <taxon>Viridiplantae</taxon>
        <taxon>Streptophyta</taxon>
        <taxon>Embryophyta</taxon>
        <taxon>Bryophyta</taxon>
        <taxon>Sphagnophytina</taxon>
        <taxon>Sphagnopsida</taxon>
        <taxon>Sphagnales</taxon>
        <taxon>Sphagnaceae</taxon>
        <taxon>Sphagnum</taxon>
    </lineage>
</organism>
<name>A0ABP0X4G3_9BRYO</name>
<feature type="compositionally biased region" description="Basic and acidic residues" evidence="1">
    <location>
        <begin position="215"/>
        <end position="230"/>
    </location>
</feature>
<feature type="transmembrane region" description="Helical" evidence="2">
    <location>
        <begin position="79"/>
        <end position="98"/>
    </location>
</feature>
<feature type="region of interest" description="Disordered" evidence="1">
    <location>
        <begin position="207"/>
        <end position="230"/>
    </location>
</feature>
<dbReference type="Proteomes" id="UP001497444">
    <property type="component" value="Chromosome 4"/>
</dbReference>
<keyword evidence="2" id="KW-0812">Transmembrane</keyword>
<reference evidence="3" key="1">
    <citation type="submission" date="2024-02" db="EMBL/GenBank/DDBJ databases">
        <authorList>
            <consortium name="ELIXIR-Norway"/>
            <consortium name="Elixir Norway"/>
        </authorList>
    </citation>
    <scope>NUCLEOTIDE SEQUENCE</scope>
</reference>
<evidence type="ECO:0000256" key="1">
    <source>
        <dbReference type="SAM" id="MobiDB-lite"/>
    </source>
</evidence>
<dbReference type="PANTHER" id="PTHR36339:SF2">
    <property type="entry name" value="F23A5.5"/>
    <property type="match status" value="1"/>
</dbReference>
<evidence type="ECO:0000313" key="3">
    <source>
        <dbReference type="EMBL" id="CAK9272487.1"/>
    </source>
</evidence>
<dbReference type="PANTHER" id="PTHR36339">
    <property type="entry name" value="F23A5.5"/>
    <property type="match status" value="1"/>
</dbReference>
<evidence type="ECO:0000313" key="4">
    <source>
        <dbReference type="Proteomes" id="UP001497444"/>
    </source>
</evidence>
<keyword evidence="2" id="KW-1133">Transmembrane helix</keyword>